<dbReference type="GeneID" id="24442518"/>
<evidence type="ECO:0000313" key="3">
    <source>
        <dbReference type="Proteomes" id="UP000009168"/>
    </source>
</evidence>
<gene>
    <name evidence="2" type="ORF">TTHERM_001737569</name>
</gene>
<dbReference type="KEGG" id="tet:TTHERM_001737569"/>
<organism evidence="2 3">
    <name type="scientific">Tetrahymena thermophila (strain SB210)</name>
    <dbReference type="NCBI Taxonomy" id="312017"/>
    <lineage>
        <taxon>Eukaryota</taxon>
        <taxon>Sar</taxon>
        <taxon>Alveolata</taxon>
        <taxon>Ciliophora</taxon>
        <taxon>Intramacronucleata</taxon>
        <taxon>Oligohymenophorea</taxon>
        <taxon>Hymenostomatida</taxon>
        <taxon>Tetrahymenina</taxon>
        <taxon>Tetrahymenidae</taxon>
        <taxon>Tetrahymena</taxon>
    </lineage>
</organism>
<feature type="transmembrane region" description="Helical" evidence="1">
    <location>
        <begin position="80"/>
        <end position="102"/>
    </location>
</feature>
<accession>W7X551</accession>
<proteinExistence type="predicted"/>
<evidence type="ECO:0000313" key="2">
    <source>
        <dbReference type="EMBL" id="EWS71503.1"/>
    </source>
</evidence>
<dbReference type="Proteomes" id="UP000009168">
    <property type="component" value="Unassembled WGS sequence"/>
</dbReference>
<keyword evidence="1" id="KW-1133">Transmembrane helix</keyword>
<dbReference type="AlphaFoldDB" id="W7X551"/>
<keyword evidence="1 2" id="KW-0812">Transmembrane</keyword>
<dbReference type="EMBL" id="GG662354">
    <property type="protein sequence ID" value="EWS71503.1"/>
    <property type="molecule type" value="Genomic_DNA"/>
</dbReference>
<evidence type="ECO:0000256" key="1">
    <source>
        <dbReference type="SAM" id="Phobius"/>
    </source>
</evidence>
<name>W7X551_TETTS</name>
<sequence length="127" mass="15442">MIYFFFNIKKANCINLSNLTLSLQSNQIGAEQKNRIEILAHINALRIHLKINYILFYFIFFSLQFFIYFSLYYYVFIKCFYFFFFILYALHMNLRNFIFYSLMEIKLVQLVHQAQVVLQQIALISQI</sequence>
<keyword evidence="1" id="KW-0472">Membrane</keyword>
<protein>
    <submittedName>
        <fullName evidence="2">Transmembrane protein, putative</fullName>
    </submittedName>
</protein>
<keyword evidence="3" id="KW-1185">Reference proteome</keyword>
<feature type="transmembrane region" description="Helical" evidence="1">
    <location>
        <begin position="54"/>
        <end position="74"/>
    </location>
</feature>
<reference evidence="3" key="1">
    <citation type="journal article" date="2006" name="PLoS Biol.">
        <title>Macronuclear genome sequence of the ciliate Tetrahymena thermophila, a model eukaryote.</title>
        <authorList>
            <person name="Eisen J.A."/>
            <person name="Coyne R.S."/>
            <person name="Wu M."/>
            <person name="Wu D."/>
            <person name="Thiagarajan M."/>
            <person name="Wortman J.R."/>
            <person name="Badger J.H."/>
            <person name="Ren Q."/>
            <person name="Amedeo P."/>
            <person name="Jones K.M."/>
            <person name="Tallon L.J."/>
            <person name="Delcher A.L."/>
            <person name="Salzberg S.L."/>
            <person name="Silva J.C."/>
            <person name="Haas B.J."/>
            <person name="Majoros W.H."/>
            <person name="Farzad M."/>
            <person name="Carlton J.M."/>
            <person name="Smith R.K. Jr."/>
            <person name="Garg J."/>
            <person name="Pearlman R.E."/>
            <person name="Karrer K.M."/>
            <person name="Sun L."/>
            <person name="Manning G."/>
            <person name="Elde N.C."/>
            <person name="Turkewitz A.P."/>
            <person name="Asai D.J."/>
            <person name="Wilkes D.E."/>
            <person name="Wang Y."/>
            <person name="Cai H."/>
            <person name="Collins K."/>
            <person name="Stewart B.A."/>
            <person name="Lee S.R."/>
            <person name="Wilamowska K."/>
            <person name="Weinberg Z."/>
            <person name="Ruzzo W.L."/>
            <person name="Wloga D."/>
            <person name="Gaertig J."/>
            <person name="Frankel J."/>
            <person name="Tsao C.-C."/>
            <person name="Gorovsky M.A."/>
            <person name="Keeling P.J."/>
            <person name="Waller R.F."/>
            <person name="Patron N.J."/>
            <person name="Cherry J.M."/>
            <person name="Stover N.A."/>
            <person name="Krieger C.J."/>
            <person name="del Toro C."/>
            <person name="Ryder H.F."/>
            <person name="Williamson S.C."/>
            <person name="Barbeau R.A."/>
            <person name="Hamilton E.P."/>
            <person name="Orias E."/>
        </authorList>
    </citation>
    <scope>NUCLEOTIDE SEQUENCE [LARGE SCALE GENOMIC DNA]</scope>
    <source>
        <strain evidence="3">SB210</strain>
    </source>
</reference>
<dbReference type="InParanoid" id="W7X551"/>
<dbReference type="RefSeq" id="XP_012655962.1">
    <property type="nucleotide sequence ID" value="XM_012800508.1"/>
</dbReference>